<comment type="pathway">
    <text evidence="2">Protein modification; protein glycosylation.</text>
</comment>
<dbReference type="InterPro" id="IPR038577">
    <property type="entry name" value="GT10-like_C_sf"/>
</dbReference>
<keyword evidence="4 12" id="KW-0328">Glycosyltransferase</keyword>
<evidence type="ECO:0000256" key="1">
    <source>
        <dbReference type="ARBA" id="ARBA00004323"/>
    </source>
</evidence>
<keyword evidence="16" id="KW-1185">Reference proteome</keyword>
<comment type="similarity">
    <text evidence="3 12">Belongs to the glycosyltransferase 10 family.</text>
</comment>
<dbReference type="SUPFAM" id="SSF53756">
    <property type="entry name" value="UDP-Glycosyltransferase/glycogen phosphorylase"/>
    <property type="match status" value="1"/>
</dbReference>
<dbReference type="Gene3D" id="3.40.50.11660">
    <property type="entry name" value="Glycosyl transferase family 10, C-terminal domain"/>
    <property type="match status" value="1"/>
</dbReference>
<evidence type="ECO:0000313" key="16">
    <source>
        <dbReference type="Proteomes" id="UP001634394"/>
    </source>
</evidence>
<sequence>MHIKMRLTPRKVLTCFFIVCVIFFIPFNFHYRKLWIYELNSFPWETQTGDKNRANAVFPYDKSARLRIEEIVNKNIVEDHSITPKGVTKINKPVYWPDLAEYDDDRILAQLAFRPDMMKEKLVRNFIAAPKTILLYHGYGSMDVPAGQEIFKRHTCPVDTCTLTDKVHTGSSADAVLFKERLERTWAQRPQSQIWIIFLLESPYHTPGLSAFENLVNWTASYRRDSDIVAPYEKFVPYNESVRTLHQNRSYAAGKTKKVAWFVSNCVTRNGRLAYAQELAKYISVDIYGNCGPLKCPRYNNDCFQMLNTDYKFYLSFENSNCRDYITEKFFVTGLMHDVIPIVMGAAPEDYIRAAPPHSYIHVEDFASPQDLADYLHKLDQNDHLYDEYFAWKGTGRLINTFFWCRLCAMLHEPDRHPSSYRDIEKWWRGDEICINDNWRNHPRHSKRVVENHLQKY</sequence>
<keyword evidence="7" id="KW-0735">Signal-anchor</keyword>
<dbReference type="Pfam" id="PF17039">
    <property type="entry name" value="Glyco_tran_10_N"/>
    <property type="match status" value="1"/>
</dbReference>
<gene>
    <name evidence="15" type="ORF">ACJMK2_020667</name>
</gene>
<dbReference type="PANTHER" id="PTHR48438:SF1">
    <property type="entry name" value="ALPHA-(1,3)-FUCOSYLTRANSFERASE C-RELATED"/>
    <property type="match status" value="1"/>
</dbReference>
<evidence type="ECO:0000256" key="10">
    <source>
        <dbReference type="ARBA" id="ARBA00023136"/>
    </source>
</evidence>
<feature type="transmembrane region" description="Helical" evidence="12">
    <location>
        <begin position="12"/>
        <end position="31"/>
    </location>
</feature>
<proteinExistence type="inferred from homology"/>
<dbReference type="InterPro" id="IPR031481">
    <property type="entry name" value="Glyco_tran_10_N"/>
</dbReference>
<evidence type="ECO:0000313" key="15">
    <source>
        <dbReference type="EMBL" id="KAL3842679.1"/>
    </source>
</evidence>
<dbReference type="EC" id="2.4.1.-" evidence="12"/>
<keyword evidence="5 12" id="KW-0808">Transferase</keyword>
<keyword evidence="10 12" id="KW-0472">Membrane</keyword>
<evidence type="ECO:0000256" key="8">
    <source>
        <dbReference type="ARBA" id="ARBA00022989"/>
    </source>
</evidence>
<dbReference type="Pfam" id="PF00852">
    <property type="entry name" value="Glyco_transf_10"/>
    <property type="match status" value="1"/>
</dbReference>
<organism evidence="15 16">
    <name type="scientific">Sinanodonta woodiana</name>
    <name type="common">Chinese pond mussel</name>
    <name type="synonym">Anodonta woodiana</name>
    <dbReference type="NCBI Taxonomy" id="1069815"/>
    <lineage>
        <taxon>Eukaryota</taxon>
        <taxon>Metazoa</taxon>
        <taxon>Spiralia</taxon>
        <taxon>Lophotrochozoa</taxon>
        <taxon>Mollusca</taxon>
        <taxon>Bivalvia</taxon>
        <taxon>Autobranchia</taxon>
        <taxon>Heteroconchia</taxon>
        <taxon>Palaeoheterodonta</taxon>
        <taxon>Unionida</taxon>
        <taxon>Unionoidea</taxon>
        <taxon>Unionidae</taxon>
        <taxon>Unioninae</taxon>
        <taxon>Sinanodonta</taxon>
    </lineage>
</organism>
<feature type="domain" description="Fucosyltransferase N-terminal" evidence="14">
    <location>
        <begin position="130"/>
        <end position="232"/>
    </location>
</feature>
<evidence type="ECO:0000256" key="3">
    <source>
        <dbReference type="ARBA" id="ARBA00008919"/>
    </source>
</evidence>
<keyword evidence="9 12" id="KW-0333">Golgi apparatus</keyword>
<dbReference type="PANTHER" id="PTHR48438">
    <property type="entry name" value="ALPHA-(1,3)-FUCOSYLTRANSFERASE C-RELATED"/>
    <property type="match status" value="1"/>
</dbReference>
<keyword evidence="11" id="KW-0325">Glycoprotein</keyword>
<accession>A0ABD3TZS9</accession>
<dbReference type="EMBL" id="JBJQND010000017">
    <property type="protein sequence ID" value="KAL3842679.1"/>
    <property type="molecule type" value="Genomic_DNA"/>
</dbReference>
<comment type="caution">
    <text evidence="15">The sequence shown here is derived from an EMBL/GenBank/DDBJ whole genome shotgun (WGS) entry which is preliminary data.</text>
</comment>
<dbReference type="GO" id="GO:0032580">
    <property type="term" value="C:Golgi cisterna membrane"/>
    <property type="evidence" value="ECO:0007669"/>
    <property type="project" value="UniProtKB-SubCell"/>
</dbReference>
<keyword evidence="8 12" id="KW-1133">Transmembrane helix</keyword>
<keyword evidence="6 12" id="KW-0812">Transmembrane</keyword>
<name>A0ABD3TZS9_SINWO</name>
<evidence type="ECO:0000256" key="6">
    <source>
        <dbReference type="ARBA" id="ARBA00022692"/>
    </source>
</evidence>
<dbReference type="GO" id="GO:0008417">
    <property type="term" value="F:fucosyltransferase activity"/>
    <property type="evidence" value="ECO:0007669"/>
    <property type="project" value="UniProtKB-ARBA"/>
</dbReference>
<dbReference type="InterPro" id="IPR001503">
    <property type="entry name" value="Glyco_trans_10"/>
</dbReference>
<dbReference type="InterPro" id="IPR055270">
    <property type="entry name" value="Glyco_tran_10_C"/>
</dbReference>
<comment type="subcellular location">
    <subcellularLocation>
        <location evidence="1">Golgi apparatus membrane</location>
        <topology evidence="1">Single-pass type II membrane protein</topology>
    </subcellularLocation>
    <subcellularLocation>
        <location evidence="12">Golgi apparatus</location>
        <location evidence="12">Golgi stack membrane</location>
        <topology evidence="12">Single-pass type II membrane protein</topology>
    </subcellularLocation>
</comment>
<dbReference type="AlphaFoldDB" id="A0ABD3TZS9"/>
<reference evidence="15 16" key="1">
    <citation type="submission" date="2024-11" db="EMBL/GenBank/DDBJ databases">
        <title>Chromosome-level genome assembly of the freshwater bivalve Anodonta woodiana.</title>
        <authorList>
            <person name="Chen X."/>
        </authorList>
    </citation>
    <scope>NUCLEOTIDE SEQUENCE [LARGE SCALE GENOMIC DNA]</scope>
    <source>
        <strain evidence="15">MN2024</strain>
        <tissue evidence="15">Gills</tissue>
    </source>
</reference>
<dbReference type="GO" id="GO:0000139">
    <property type="term" value="C:Golgi membrane"/>
    <property type="evidence" value="ECO:0007669"/>
    <property type="project" value="UniProtKB-SubCell"/>
</dbReference>
<evidence type="ECO:0000256" key="2">
    <source>
        <dbReference type="ARBA" id="ARBA00004922"/>
    </source>
</evidence>
<evidence type="ECO:0000256" key="4">
    <source>
        <dbReference type="ARBA" id="ARBA00022676"/>
    </source>
</evidence>
<dbReference type="Proteomes" id="UP001634394">
    <property type="component" value="Unassembled WGS sequence"/>
</dbReference>
<feature type="domain" description="Fucosyltransferase C-terminal" evidence="13">
    <location>
        <begin position="254"/>
        <end position="427"/>
    </location>
</feature>
<evidence type="ECO:0000256" key="12">
    <source>
        <dbReference type="RuleBase" id="RU003832"/>
    </source>
</evidence>
<evidence type="ECO:0000259" key="13">
    <source>
        <dbReference type="Pfam" id="PF00852"/>
    </source>
</evidence>
<evidence type="ECO:0000256" key="11">
    <source>
        <dbReference type="ARBA" id="ARBA00023180"/>
    </source>
</evidence>
<dbReference type="FunFam" id="3.40.50.11660:FF:000004">
    <property type="entry name" value="Glycoprotein 3-alpha-L-fucosyltransferase A"/>
    <property type="match status" value="1"/>
</dbReference>
<evidence type="ECO:0000256" key="5">
    <source>
        <dbReference type="ARBA" id="ARBA00022679"/>
    </source>
</evidence>
<evidence type="ECO:0000259" key="14">
    <source>
        <dbReference type="Pfam" id="PF17039"/>
    </source>
</evidence>
<protein>
    <recommendedName>
        <fullName evidence="12">Fucosyltransferase</fullName>
        <ecNumber evidence="12">2.4.1.-</ecNumber>
    </recommendedName>
</protein>
<evidence type="ECO:0000256" key="9">
    <source>
        <dbReference type="ARBA" id="ARBA00023034"/>
    </source>
</evidence>
<evidence type="ECO:0000256" key="7">
    <source>
        <dbReference type="ARBA" id="ARBA00022968"/>
    </source>
</evidence>